<dbReference type="AlphaFoldDB" id="A0A0S3RX32"/>
<evidence type="ECO:0000313" key="2">
    <source>
        <dbReference type="Proteomes" id="UP000291084"/>
    </source>
</evidence>
<dbReference type="EMBL" id="AP015037">
    <property type="protein sequence ID" value="BAT85154.1"/>
    <property type="molecule type" value="Genomic_DNA"/>
</dbReference>
<accession>A0A0S3RX32</accession>
<proteinExistence type="predicted"/>
<protein>
    <submittedName>
        <fullName evidence="1">Uncharacterized protein</fullName>
    </submittedName>
</protein>
<gene>
    <name evidence="1" type="primary">Vigan.04G265900</name>
    <name evidence="1" type="ORF">VIGAN_04265900</name>
</gene>
<sequence>MNYDLVNEMLHCTQKKKNFFCSYICLLLYQNQLSLWVCYHVSIKELFKCVGCYQGSNHNSFRLRVWYPISYSIQYFFLV</sequence>
<keyword evidence="2" id="KW-1185">Reference proteome</keyword>
<organism evidence="1 2">
    <name type="scientific">Vigna angularis var. angularis</name>
    <dbReference type="NCBI Taxonomy" id="157739"/>
    <lineage>
        <taxon>Eukaryota</taxon>
        <taxon>Viridiplantae</taxon>
        <taxon>Streptophyta</taxon>
        <taxon>Embryophyta</taxon>
        <taxon>Tracheophyta</taxon>
        <taxon>Spermatophyta</taxon>
        <taxon>Magnoliopsida</taxon>
        <taxon>eudicotyledons</taxon>
        <taxon>Gunneridae</taxon>
        <taxon>Pentapetalae</taxon>
        <taxon>rosids</taxon>
        <taxon>fabids</taxon>
        <taxon>Fabales</taxon>
        <taxon>Fabaceae</taxon>
        <taxon>Papilionoideae</taxon>
        <taxon>50 kb inversion clade</taxon>
        <taxon>NPAAA clade</taxon>
        <taxon>indigoferoid/millettioid clade</taxon>
        <taxon>Phaseoleae</taxon>
        <taxon>Vigna</taxon>
    </lineage>
</organism>
<dbReference type="Proteomes" id="UP000291084">
    <property type="component" value="Chromosome 4"/>
</dbReference>
<reference evidence="1 2" key="1">
    <citation type="journal article" date="2015" name="Sci. Rep.">
        <title>The power of single molecule real-time sequencing technology in the de novo assembly of a eukaryotic genome.</title>
        <authorList>
            <person name="Sakai H."/>
            <person name="Naito K."/>
            <person name="Ogiso-Tanaka E."/>
            <person name="Takahashi Y."/>
            <person name="Iseki K."/>
            <person name="Muto C."/>
            <person name="Satou K."/>
            <person name="Teruya K."/>
            <person name="Shiroma A."/>
            <person name="Shimoji M."/>
            <person name="Hirano T."/>
            <person name="Itoh T."/>
            <person name="Kaga A."/>
            <person name="Tomooka N."/>
        </authorList>
    </citation>
    <scope>NUCLEOTIDE SEQUENCE [LARGE SCALE GENOMIC DNA]</scope>
    <source>
        <strain evidence="2">cv. Shumari</strain>
    </source>
</reference>
<name>A0A0S3RX32_PHAAN</name>
<evidence type="ECO:0000313" key="1">
    <source>
        <dbReference type="EMBL" id="BAT85154.1"/>
    </source>
</evidence>